<dbReference type="InterPro" id="IPR051199">
    <property type="entry name" value="LPS_LOS_Heptosyltrfase"/>
</dbReference>
<gene>
    <name evidence="3" type="ORF">HNR45_000546</name>
</gene>
<dbReference type="PANTHER" id="PTHR30160">
    <property type="entry name" value="TETRAACYLDISACCHARIDE 4'-KINASE-RELATED"/>
    <property type="match status" value="1"/>
</dbReference>
<evidence type="ECO:0000313" key="3">
    <source>
        <dbReference type="EMBL" id="MBB6477516.1"/>
    </source>
</evidence>
<dbReference type="Gene3D" id="3.40.50.2000">
    <property type="entry name" value="Glycogen Phosphorylase B"/>
    <property type="match status" value="2"/>
</dbReference>
<dbReference type="GO" id="GO:0009244">
    <property type="term" value="P:lipopolysaccharide core region biosynthetic process"/>
    <property type="evidence" value="ECO:0007669"/>
    <property type="project" value="TreeGrafter"/>
</dbReference>
<keyword evidence="2 3" id="KW-0808">Transferase</keyword>
<keyword evidence="4" id="KW-1185">Reference proteome</keyword>
<evidence type="ECO:0000256" key="1">
    <source>
        <dbReference type="ARBA" id="ARBA00022676"/>
    </source>
</evidence>
<evidence type="ECO:0000313" key="4">
    <source>
        <dbReference type="Proteomes" id="UP000591941"/>
    </source>
</evidence>
<dbReference type="EMBL" id="JACHHI010000002">
    <property type="protein sequence ID" value="MBB6477516.1"/>
    <property type="molecule type" value="Genomic_DNA"/>
</dbReference>
<accession>A0A841R146</accession>
<dbReference type="OrthoDB" id="9768048at2"/>
<dbReference type="AlphaFoldDB" id="A0A841R146"/>
<dbReference type="CDD" id="cd03789">
    <property type="entry name" value="GT9_LPS_heptosyltransferase"/>
    <property type="match status" value="1"/>
</dbReference>
<organism evidence="3 4">
    <name type="scientific">Negativicoccus succinicivorans</name>
    <dbReference type="NCBI Taxonomy" id="620903"/>
    <lineage>
        <taxon>Bacteria</taxon>
        <taxon>Bacillati</taxon>
        <taxon>Bacillota</taxon>
        <taxon>Negativicutes</taxon>
        <taxon>Veillonellales</taxon>
        <taxon>Veillonellaceae</taxon>
        <taxon>Negativicoccus</taxon>
    </lineage>
</organism>
<dbReference type="Proteomes" id="UP000591941">
    <property type="component" value="Unassembled WGS sequence"/>
</dbReference>
<dbReference type="SUPFAM" id="SSF53756">
    <property type="entry name" value="UDP-Glycosyltransferase/glycogen phosphorylase"/>
    <property type="match status" value="1"/>
</dbReference>
<dbReference type="InterPro" id="IPR002201">
    <property type="entry name" value="Glyco_trans_9"/>
</dbReference>
<dbReference type="GO" id="GO:0005829">
    <property type="term" value="C:cytosol"/>
    <property type="evidence" value="ECO:0007669"/>
    <property type="project" value="TreeGrafter"/>
</dbReference>
<sequence length="390" mass="45274">MKILAIRMDKIGDALLTVPSFRTLRRMYPDAEITALTNTYNRPTIERIHSADKILCADEYSHDELVKLLNERHYDMLISFHDFQPASDIILELDIPYKMGTQRNSQHNQDVYPQGFVQNRMHYNHLDKIQQEAQYTLEILEHVDAERYHNAHTDDFILPLTAEEKETAAEFWAREALTSPALFVSPAMGGSGLTLPIEAWAAVLQDFQDAHPDWTILLGCYRPKQAPHDISIDMHLPFDEYAFCQAINDRLQKPAMIFANHRSIFHAAAVIQRCDLFLGPSTGTYHLAWTQGTPVVGVFGREPNHCWQRWGSLKQPHYHFVMNETKEYDRSGNFAIRALRRWRYSLYKRQERRKHGKFTPKMLYTTFNATKRKELAALLNQAAAEVTKTR</sequence>
<evidence type="ECO:0000256" key="2">
    <source>
        <dbReference type="ARBA" id="ARBA00022679"/>
    </source>
</evidence>
<reference evidence="3 4" key="1">
    <citation type="submission" date="2020-08" db="EMBL/GenBank/DDBJ databases">
        <title>Genomic Encyclopedia of Type Strains, Phase IV (KMG-IV): sequencing the most valuable type-strain genomes for metagenomic binning, comparative biology and taxonomic classification.</title>
        <authorList>
            <person name="Goeker M."/>
        </authorList>
    </citation>
    <scope>NUCLEOTIDE SEQUENCE [LARGE SCALE GENOMIC DNA]</scope>
    <source>
        <strain evidence="3 4">DSM 21255</strain>
    </source>
</reference>
<keyword evidence="1" id="KW-0328">Glycosyltransferase</keyword>
<dbReference type="Pfam" id="PF01075">
    <property type="entry name" value="Glyco_transf_9"/>
    <property type="match status" value="1"/>
</dbReference>
<name>A0A841R146_9FIRM</name>
<comment type="caution">
    <text evidence="3">The sequence shown here is derived from an EMBL/GenBank/DDBJ whole genome shotgun (WGS) entry which is preliminary data.</text>
</comment>
<dbReference type="GeneID" id="93485820"/>
<dbReference type="GO" id="GO:0008713">
    <property type="term" value="F:ADP-heptose-lipopolysaccharide heptosyltransferase activity"/>
    <property type="evidence" value="ECO:0007669"/>
    <property type="project" value="TreeGrafter"/>
</dbReference>
<protein>
    <submittedName>
        <fullName evidence="3">ADP-heptose:LPS heptosyltransferase</fullName>
    </submittedName>
</protein>
<dbReference type="RefSeq" id="WP_159823071.1">
    <property type="nucleotide sequence ID" value="NZ_CABWNB010000003.1"/>
</dbReference>
<proteinExistence type="predicted"/>
<dbReference type="PANTHER" id="PTHR30160:SF15">
    <property type="entry name" value="GLYCOSYLTRANSFERASE HI_0523-RELATED"/>
    <property type="match status" value="1"/>
</dbReference>